<evidence type="ECO:0000313" key="2">
    <source>
        <dbReference type="Proteomes" id="UP000215914"/>
    </source>
</evidence>
<sequence length="92" mass="10178">MRKISTTTEKTRPGRDPATTLLRSAYAWVVHALCGGGTYQNYKKVLRSRGSCPSSIGADQPADVDADLEDHLLFLSWVSSAYKERMRLCPCA</sequence>
<keyword evidence="2" id="KW-1185">Reference proteome</keyword>
<dbReference type="EMBL" id="MNCJ02000331">
    <property type="protein sequence ID" value="KAF5761815.1"/>
    <property type="molecule type" value="Genomic_DNA"/>
</dbReference>
<dbReference type="AlphaFoldDB" id="A0A9K3GZS0"/>
<comment type="caution">
    <text evidence="1">The sequence shown here is derived from an EMBL/GenBank/DDBJ whole genome shotgun (WGS) entry which is preliminary data.</text>
</comment>
<gene>
    <name evidence="1" type="ORF">HanXRQr2_Chr16g0769481</name>
</gene>
<name>A0A9K3GZS0_HELAN</name>
<protein>
    <submittedName>
        <fullName evidence="1">Uncharacterized protein</fullName>
    </submittedName>
</protein>
<accession>A0A9K3GZS0</accession>
<reference evidence="1" key="2">
    <citation type="submission" date="2020-06" db="EMBL/GenBank/DDBJ databases">
        <title>Helianthus annuus Genome sequencing and assembly Release 2.</title>
        <authorList>
            <person name="Gouzy J."/>
            <person name="Langlade N."/>
            <person name="Munos S."/>
        </authorList>
    </citation>
    <scope>NUCLEOTIDE SEQUENCE</scope>
    <source>
        <tissue evidence="1">Leaves</tissue>
    </source>
</reference>
<dbReference type="Gramene" id="mRNA:HanXRQr2_Chr16g0769481">
    <property type="protein sequence ID" value="mRNA:HanXRQr2_Chr16g0769481"/>
    <property type="gene ID" value="HanXRQr2_Chr16g0769481"/>
</dbReference>
<organism evidence="1 2">
    <name type="scientific">Helianthus annuus</name>
    <name type="common">Common sunflower</name>
    <dbReference type="NCBI Taxonomy" id="4232"/>
    <lineage>
        <taxon>Eukaryota</taxon>
        <taxon>Viridiplantae</taxon>
        <taxon>Streptophyta</taxon>
        <taxon>Embryophyta</taxon>
        <taxon>Tracheophyta</taxon>
        <taxon>Spermatophyta</taxon>
        <taxon>Magnoliopsida</taxon>
        <taxon>eudicotyledons</taxon>
        <taxon>Gunneridae</taxon>
        <taxon>Pentapetalae</taxon>
        <taxon>asterids</taxon>
        <taxon>campanulids</taxon>
        <taxon>Asterales</taxon>
        <taxon>Asteraceae</taxon>
        <taxon>Asteroideae</taxon>
        <taxon>Heliantheae alliance</taxon>
        <taxon>Heliantheae</taxon>
        <taxon>Helianthus</taxon>
    </lineage>
</organism>
<reference evidence="1" key="1">
    <citation type="journal article" date="2017" name="Nature">
        <title>The sunflower genome provides insights into oil metabolism, flowering and Asterid evolution.</title>
        <authorList>
            <person name="Badouin H."/>
            <person name="Gouzy J."/>
            <person name="Grassa C.J."/>
            <person name="Murat F."/>
            <person name="Staton S.E."/>
            <person name="Cottret L."/>
            <person name="Lelandais-Briere C."/>
            <person name="Owens G.L."/>
            <person name="Carrere S."/>
            <person name="Mayjonade B."/>
            <person name="Legrand L."/>
            <person name="Gill N."/>
            <person name="Kane N.C."/>
            <person name="Bowers J.E."/>
            <person name="Hubner S."/>
            <person name="Bellec A."/>
            <person name="Berard A."/>
            <person name="Berges H."/>
            <person name="Blanchet N."/>
            <person name="Boniface M.C."/>
            <person name="Brunel D."/>
            <person name="Catrice O."/>
            <person name="Chaidir N."/>
            <person name="Claudel C."/>
            <person name="Donnadieu C."/>
            <person name="Faraut T."/>
            <person name="Fievet G."/>
            <person name="Helmstetter N."/>
            <person name="King M."/>
            <person name="Knapp S.J."/>
            <person name="Lai Z."/>
            <person name="Le Paslier M.C."/>
            <person name="Lippi Y."/>
            <person name="Lorenzon L."/>
            <person name="Mandel J.R."/>
            <person name="Marage G."/>
            <person name="Marchand G."/>
            <person name="Marquand E."/>
            <person name="Bret-Mestries E."/>
            <person name="Morien E."/>
            <person name="Nambeesan S."/>
            <person name="Nguyen T."/>
            <person name="Pegot-Espagnet P."/>
            <person name="Pouilly N."/>
            <person name="Raftis F."/>
            <person name="Sallet E."/>
            <person name="Schiex T."/>
            <person name="Thomas J."/>
            <person name="Vandecasteele C."/>
            <person name="Vares D."/>
            <person name="Vear F."/>
            <person name="Vautrin S."/>
            <person name="Crespi M."/>
            <person name="Mangin B."/>
            <person name="Burke J.M."/>
            <person name="Salse J."/>
            <person name="Munos S."/>
            <person name="Vincourt P."/>
            <person name="Rieseberg L.H."/>
            <person name="Langlade N.B."/>
        </authorList>
    </citation>
    <scope>NUCLEOTIDE SEQUENCE</scope>
    <source>
        <tissue evidence="1">Leaves</tissue>
    </source>
</reference>
<proteinExistence type="predicted"/>
<dbReference type="Proteomes" id="UP000215914">
    <property type="component" value="Unassembled WGS sequence"/>
</dbReference>
<evidence type="ECO:0000313" key="1">
    <source>
        <dbReference type="EMBL" id="KAF5761815.1"/>
    </source>
</evidence>